<dbReference type="AlphaFoldDB" id="R9PCV8"/>
<dbReference type="GeneID" id="24111948"/>
<accession>R9PCV8</accession>
<organism evidence="1 2">
    <name type="scientific">Pseudozyma hubeiensis (strain SY62)</name>
    <name type="common">Yeast</name>
    <dbReference type="NCBI Taxonomy" id="1305764"/>
    <lineage>
        <taxon>Eukaryota</taxon>
        <taxon>Fungi</taxon>
        <taxon>Dikarya</taxon>
        <taxon>Basidiomycota</taxon>
        <taxon>Ustilaginomycotina</taxon>
        <taxon>Ustilaginomycetes</taxon>
        <taxon>Ustilaginales</taxon>
        <taxon>Ustilaginaceae</taxon>
        <taxon>Pseudozyma</taxon>
    </lineage>
</organism>
<protein>
    <submittedName>
        <fullName evidence="1">Uncharacterized protein</fullName>
    </submittedName>
</protein>
<gene>
    <name evidence="1" type="ORF">PHSY_006679</name>
</gene>
<dbReference type="EMBL" id="DF238822">
    <property type="protein sequence ID" value="GAC99082.1"/>
    <property type="molecule type" value="Genomic_DNA"/>
</dbReference>
<proteinExistence type="predicted"/>
<dbReference type="RefSeq" id="XP_012192669.1">
    <property type="nucleotide sequence ID" value="XM_012337279.1"/>
</dbReference>
<evidence type="ECO:0000313" key="2">
    <source>
        <dbReference type="Proteomes" id="UP000014071"/>
    </source>
</evidence>
<sequence length="155" mass="16999">MCRIDSCFEPAGITGLCSESFQVVRQKLISVSEEDDRCGFELHLELPIEELTGGGSCSRPPNMDPPPLAPKNCWKNCASAGASSSRSCATKSSTSEGKAFDMVLVYLSRCQRRSTLVEALVGFRPVVSSVEGWKGSVFRECGYQTLEFFQKERKG</sequence>
<reference evidence="2" key="1">
    <citation type="journal article" date="2013" name="Genome Announc.">
        <title>Draft genome sequence of the basidiomycetous yeast-like fungus Pseudozyma hubeiensis SY62, which produces an abundant amount of the biosurfactant mannosylerythritol lipids.</title>
        <authorList>
            <person name="Konishi M."/>
            <person name="Hatada Y."/>
            <person name="Horiuchi J."/>
        </authorList>
    </citation>
    <scope>NUCLEOTIDE SEQUENCE [LARGE SCALE GENOMIC DNA]</scope>
    <source>
        <strain evidence="2">SY62</strain>
    </source>
</reference>
<evidence type="ECO:0000313" key="1">
    <source>
        <dbReference type="EMBL" id="GAC99082.1"/>
    </source>
</evidence>
<name>R9PCV8_PSEHS</name>
<dbReference type="HOGENOM" id="CLU_1696298_0_0_1"/>
<dbReference type="Proteomes" id="UP000014071">
    <property type="component" value="Unassembled WGS sequence"/>
</dbReference>
<keyword evidence="2" id="KW-1185">Reference proteome</keyword>